<comment type="catalytic activity">
    <reaction evidence="23">
        <text>tetradecanoyl-CoA + H2O = tetradecanoate + CoA + H(+)</text>
        <dbReference type="Rhea" id="RHEA:40119"/>
        <dbReference type="ChEBI" id="CHEBI:15377"/>
        <dbReference type="ChEBI" id="CHEBI:15378"/>
        <dbReference type="ChEBI" id="CHEBI:30807"/>
        <dbReference type="ChEBI" id="CHEBI:57287"/>
        <dbReference type="ChEBI" id="CHEBI:57385"/>
    </reaction>
    <physiologicalReaction direction="left-to-right" evidence="23">
        <dbReference type="Rhea" id="RHEA:40120"/>
    </physiologicalReaction>
</comment>
<evidence type="ECO:0000256" key="15">
    <source>
        <dbReference type="ARBA" id="ARBA00038456"/>
    </source>
</evidence>
<evidence type="ECO:0000256" key="12">
    <source>
        <dbReference type="ARBA" id="ARBA00023273"/>
    </source>
</evidence>
<evidence type="ECO:0000256" key="20">
    <source>
        <dbReference type="ARBA" id="ARBA00047734"/>
    </source>
</evidence>
<dbReference type="Gene3D" id="3.10.129.10">
    <property type="entry name" value="Hotdog Thioesterase"/>
    <property type="match status" value="1"/>
</dbReference>
<evidence type="ECO:0000256" key="13">
    <source>
        <dbReference type="ARBA" id="ARBA00035852"/>
    </source>
</evidence>
<reference evidence="25" key="1">
    <citation type="submission" date="2019-02" db="EMBL/GenBank/DDBJ databases">
        <authorList>
            <person name="Li S.-H."/>
        </authorList>
    </citation>
    <scope>NUCLEOTIDE SEQUENCE</scope>
    <source>
        <strain evidence="25">IMCC11814</strain>
    </source>
</reference>
<evidence type="ECO:0000256" key="17">
    <source>
        <dbReference type="ARBA" id="ARBA00040123"/>
    </source>
</evidence>
<comment type="catalytic activity">
    <reaction evidence="20">
        <text>hexadecanoyl-CoA + H2O = hexadecanoate + CoA + H(+)</text>
        <dbReference type="Rhea" id="RHEA:16645"/>
        <dbReference type="ChEBI" id="CHEBI:7896"/>
        <dbReference type="ChEBI" id="CHEBI:15377"/>
        <dbReference type="ChEBI" id="CHEBI:15378"/>
        <dbReference type="ChEBI" id="CHEBI:57287"/>
        <dbReference type="ChEBI" id="CHEBI:57379"/>
        <dbReference type="EC" id="3.1.2.2"/>
    </reaction>
    <physiologicalReaction direction="left-to-right" evidence="20">
        <dbReference type="Rhea" id="RHEA:16646"/>
    </physiologicalReaction>
</comment>
<dbReference type="InterPro" id="IPR006683">
    <property type="entry name" value="Thioestr_dom"/>
</dbReference>
<evidence type="ECO:0000256" key="11">
    <source>
        <dbReference type="ARBA" id="ARBA00023136"/>
    </source>
</evidence>
<keyword evidence="26" id="KW-1185">Reference proteome</keyword>
<dbReference type="PANTHER" id="PTHR12418">
    <property type="entry name" value="ACYL-COENZYME A THIOESTERASE THEM4"/>
    <property type="match status" value="1"/>
</dbReference>
<dbReference type="InterPro" id="IPR029069">
    <property type="entry name" value="HotDog_dom_sf"/>
</dbReference>
<comment type="subcellular location">
    <subcellularLocation>
        <location evidence="3">Cell projection</location>
        <location evidence="3">Ruffle membrane</location>
    </subcellularLocation>
    <subcellularLocation>
        <location evidence="2">Cytoplasm</location>
    </subcellularLocation>
    <subcellularLocation>
        <location evidence="1">Membrane</location>
        <topology evidence="1">Peripheral membrane protein</topology>
    </subcellularLocation>
</comment>
<dbReference type="PANTHER" id="PTHR12418:SF19">
    <property type="entry name" value="ACYL-COENZYME A THIOESTERASE THEM4"/>
    <property type="match status" value="1"/>
</dbReference>
<comment type="caution">
    <text evidence="25">The sequence shown here is derived from an EMBL/GenBank/DDBJ whole genome shotgun (WGS) entry which is preliminary data.</text>
</comment>
<dbReference type="RefSeq" id="WP_279250110.1">
    <property type="nucleotide sequence ID" value="NZ_SHNO01000001.1"/>
</dbReference>
<feature type="domain" description="Thioesterase" evidence="24">
    <location>
        <begin position="128"/>
        <end position="200"/>
    </location>
</feature>
<evidence type="ECO:0000313" key="25">
    <source>
        <dbReference type="EMBL" id="MCX2978416.1"/>
    </source>
</evidence>
<gene>
    <name evidence="25" type="ORF">EYC82_13700</name>
</gene>
<comment type="catalytic activity">
    <reaction evidence="21">
        <text>decanoyl-CoA + H2O = decanoate + CoA + H(+)</text>
        <dbReference type="Rhea" id="RHEA:40059"/>
        <dbReference type="ChEBI" id="CHEBI:15377"/>
        <dbReference type="ChEBI" id="CHEBI:15378"/>
        <dbReference type="ChEBI" id="CHEBI:27689"/>
        <dbReference type="ChEBI" id="CHEBI:57287"/>
        <dbReference type="ChEBI" id="CHEBI:61430"/>
    </reaction>
    <physiologicalReaction direction="left-to-right" evidence="21">
        <dbReference type="Rhea" id="RHEA:40060"/>
    </physiologicalReaction>
</comment>
<evidence type="ECO:0000256" key="22">
    <source>
        <dbReference type="ARBA" id="ARBA00048074"/>
    </source>
</evidence>
<evidence type="ECO:0000256" key="9">
    <source>
        <dbReference type="ARBA" id="ARBA00022946"/>
    </source>
</evidence>
<comment type="catalytic activity">
    <reaction evidence="13">
        <text>(5Z,8Z,11Z,14Z)-eicosatetraenoyl-CoA + H2O = (5Z,8Z,11Z,14Z)-eicosatetraenoate + CoA + H(+)</text>
        <dbReference type="Rhea" id="RHEA:40151"/>
        <dbReference type="ChEBI" id="CHEBI:15377"/>
        <dbReference type="ChEBI" id="CHEBI:15378"/>
        <dbReference type="ChEBI" id="CHEBI:32395"/>
        <dbReference type="ChEBI" id="CHEBI:57287"/>
        <dbReference type="ChEBI" id="CHEBI:57368"/>
    </reaction>
    <physiologicalReaction direction="left-to-right" evidence="13">
        <dbReference type="Rhea" id="RHEA:40152"/>
    </physiologicalReaction>
</comment>
<evidence type="ECO:0000256" key="2">
    <source>
        <dbReference type="ARBA" id="ARBA00004496"/>
    </source>
</evidence>
<evidence type="ECO:0000256" key="18">
    <source>
        <dbReference type="ARBA" id="ARBA00043210"/>
    </source>
</evidence>
<evidence type="ECO:0000256" key="14">
    <source>
        <dbReference type="ARBA" id="ARBA00037002"/>
    </source>
</evidence>
<keyword evidence="6" id="KW-0053">Apoptosis</keyword>
<comment type="catalytic activity">
    <reaction evidence="22">
        <text>dodecanoyl-CoA + H2O = dodecanoate + CoA + H(+)</text>
        <dbReference type="Rhea" id="RHEA:30135"/>
        <dbReference type="ChEBI" id="CHEBI:15377"/>
        <dbReference type="ChEBI" id="CHEBI:15378"/>
        <dbReference type="ChEBI" id="CHEBI:18262"/>
        <dbReference type="ChEBI" id="CHEBI:57287"/>
        <dbReference type="ChEBI" id="CHEBI:57375"/>
    </reaction>
    <physiologicalReaction direction="left-to-right" evidence="22">
        <dbReference type="Rhea" id="RHEA:30136"/>
    </physiologicalReaction>
</comment>
<keyword evidence="5" id="KW-0963">Cytoplasm</keyword>
<protein>
    <recommendedName>
        <fullName evidence="17">Acyl-coenzyme A thioesterase THEM4</fullName>
        <ecNumber evidence="16">3.1.2.2</ecNumber>
    </recommendedName>
    <alternativeName>
        <fullName evidence="18">Thioesterase superfamily member 4</fullName>
    </alternativeName>
</protein>
<keyword evidence="10" id="KW-0443">Lipid metabolism</keyword>
<keyword evidence="8" id="KW-0276">Fatty acid metabolism</keyword>
<proteinExistence type="inferred from homology"/>
<evidence type="ECO:0000256" key="5">
    <source>
        <dbReference type="ARBA" id="ARBA00022490"/>
    </source>
</evidence>
<evidence type="ECO:0000256" key="8">
    <source>
        <dbReference type="ARBA" id="ARBA00022832"/>
    </source>
</evidence>
<evidence type="ECO:0000313" key="26">
    <source>
        <dbReference type="Proteomes" id="UP001143304"/>
    </source>
</evidence>
<evidence type="ECO:0000256" key="16">
    <source>
        <dbReference type="ARBA" id="ARBA00038848"/>
    </source>
</evidence>
<dbReference type="CDD" id="cd03443">
    <property type="entry name" value="PaaI_thioesterase"/>
    <property type="match status" value="1"/>
</dbReference>
<dbReference type="Proteomes" id="UP001143304">
    <property type="component" value="Unassembled WGS sequence"/>
</dbReference>
<name>A0ABT3T818_9GAMM</name>
<dbReference type="EC" id="3.1.2.2" evidence="16"/>
<evidence type="ECO:0000256" key="10">
    <source>
        <dbReference type="ARBA" id="ARBA00023098"/>
    </source>
</evidence>
<dbReference type="InterPro" id="IPR052365">
    <property type="entry name" value="THEM4/THEM5_acyl-CoA_thioest"/>
</dbReference>
<keyword evidence="4" id="KW-1003">Cell membrane</keyword>
<evidence type="ECO:0000259" key="24">
    <source>
        <dbReference type="Pfam" id="PF03061"/>
    </source>
</evidence>
<evidence type="ECO:0000256" key="21">
    <source>
        <dbReference type="ARBA" id="ARBA00047969"/>
    </source>
</evidence>
<sequence>MTEDINPFASEAITPPFNEEWQAKRRVAKAIQQLTEVLVTSSPSIEKMHGIANQLERTASEFAESPRIFGRWDWAQSQEHGNFGQISHELNPLAGLSNPLAPPINNWIEGDIAFATCTCGWAYEGPPGSVHGGYVTAIFDQFLGMAQLITKQPGMTAYLHVDFHARTPLNTELRLEAHVVKTEGRKNIIRGEMFAEGVKTASAEGLFVQPRGGMYAVKTQEAALRNN</sequence>
<keyword evidence="7" id="KW-0378">Hydrolase</keyword>
<dbReference type="SUPFAM" id="SSF54637">
    <property type="entry name" value="Thioesterase/thiol ester dehydrase-isomerase"/>
    <property type="match status" value="1"/>
</dbReference>
<accession>A0ABT3T818</accession>
<keyword evidence="9" id="KW-0809">Transit peptide</keyword>
<evidence type="ECO:0000256" key="19">
    <source>
        <dbReference type="ARBA" id="ARBA00047588"/>
    </source>
</evidence>
<evidence type="ECO:0000256" key="1">
    <source>
        <dbReference type="ARBA" id="ARBA00004170"/>
    </source>
</evidence>
<comment type="catalytic activity">
    <reaction evidence="19">
        <text>octanoyl-CoA + H2O = octanoate + CoA + H(+)</text>
        <dbReference type="Rhea" id="RHEA:30143"/>
        <dbReference type="ChEBI" id="CHEBI:15377"/>
        <dbReference type="ChEBI" id="CHEBI:15378"/>
        <dbReference type="ChEBI" id="CHEBI:25646"/>
        <dbReference type="ChEBI" id="CHEBI:57287"/>
        <dbReference type="ChEBI" id="CHEBI:57386"/>
    </reaction>
    <physiologicalReaction direction="left-to-right" evidence="19">
        <dbReference type="Rhea" id="RHEA:30144"/>
    </physiologicalReaction>
</comment>
<comment type="catalytic activity">
    <reaction evidence="14">
        <text>(9Z)-octadecenoyl-CoA + H2O = (9Z)-octadecenoate + CoA + H(+)</text>
        <dbReference type="Rhea" id="RHEA:40139"/>
        <dbReference type="ChEBI" id="CHEBI:15377"/>
        <dbReference type="ChEBI" id="CHEBI:15378"/>
        <dbReference type="ChEBI" id="CHEBI:30823"/>
        <dbReference type="ChEBI" id="CHEBI:57287"/>
        <dbReference type="ChEBI" id="CHEBI:57387"/>
    </reaction>
    <physiologicalReaction direction="left-to-right" evidence="14">
        <dbReference type="Rhea" id="RHEA:40140"/>
    </physiologicalReaction>
</comment>
<dbReference type="EMBL" id="SHNO01000001">
    <property type="protein sequence ID" value="MCX2978416.1"/>
    <property type="molecule type" value="Genomic_DNA"/>
</dbReference>
<evidence type="ECO:0000256" key="7">
    <source>
        <dbReference type="ARBA" id="ARBA00022801"/>
    </source>
</evidence>
<evidence type="ECO:0000256" key="3">
    <source>
        <dbReference type="ARBA" id="ARBA00004632"/>
    </source>
</evidence>
<evidence type="ECO:0000256" key="6">
    <source>
        <dbReference type="ARBA" id="ARBA00022703"/>
    </source>
</evidence>
<keyword evidence="12" id="KW-0966">Cell projection</keyword>
<comment type="similarity">
    <text evidence="15">Belongs to the THEM4/THEM5 thioesterase family.</text>
</comment>
<evidence type="ECO:0000256" key="23">
    <source>
        <dbReference type="ARBA" id="ARBA00048180"/>
    </source>
</evidence>
<evidence type="ECO:0000256" key="4">
    <source>
        <dbReference type="ARBA" id="ARBA00022475"/>
    </source>
</evidence>
<organism evidence="25 26">
    <name type="scientific">Candidatus Marimicrobium litorale</name>
    <dbReference type="NCBI Taxonomy" id="2518991"/>
    <lineage>
        <taxon>Bacteria</taxon>
        <taxon>Pseudomonadati</taxon>
        <taxon>Pseudomonadota</taxon>
        <taxon>Gammaproteobacteria</taxon>
        <taxon>Cellvibrionales</taxon>
        <taxon>Halieaceae</taxon>
        <taxon>Marimicrobium</taxon>
    </lineage>
</organism>
<dbReference type="Pfam" id="PF03061">
    <property type="entry name" value="4HBT"/>
    <property type="match status" value="1"/>
</dbReference>
<keyword evidence="11" id="KW-0472">Membrane</keyword>